<feature type="domain" description="DUF6998" evidence="1">
    <location>
        <begin position="9"/>
        <end position="152"/>
    </location>
</feature>
<dbReference type="Pfam" id="PF22522">
    <property type="entry name" value="DUF6998"/>
    <property type="match status" value="1"/>
</dbReference>
<evidence type="ECO:0000313" key="2">
    <source>
        <dbReference type="EMBL" id="SCB52401.1"/>
    </source>
</evidence>
<dbReference type="InterPro" id="IPR054267">
    <property type="entry name" value="DUF6998"/>
</dbReference>
<dbReference type="AlphaFoldDB" id="A0A1C3XJE3"/>
<dbReference type="EMBL" id="FMAE01000032">
    <property type="protein sequence ID" value="SCB52401.1"/>
    <property type="molecule type" value="Genomic_DNA"/>
</dbReference>
<dbReference type="Proteomes" id="UP000183174">
    <property type="component" value="Unassembled WGS sequence"/>
</dbReference>
<organism evidence="2 3">
    <name type="scientific">Bradyrhizobium yuanmingense</name>
    <dbReference type="NCBI Taxonomy" id="108015"/>
    <lineage>
        <taxon>Bacteria</taxon>
        <taxon>Pseudomonadati</taxon>
        <taxon>Pseudomonadota</taxon>
        <taxon>Alphaproteobacteria</taxon>
        <taxon>Hyphomicrobiales</taxon>
        <taxon>Nitrobacteraceae</taxon>
        <taxon>Bradyrhizobium</taxon>
    </lineage>
</organism>
<accession>A0A1C3XJE3</accession>
<evidence type="ECO:0000259" key="1">
    <source>
        <dbReference type="Pfam" id="PF22522"/>
    </source>
</evidence>
<gene>
    <name evidence="2" type="ORF">GA0061099_10329</name>
</gene>
<sequence length="156" mass="17003">MEDHAERVKQILATVKPLAAEFYRLTGKPLGVTGEVAEYVAAEKLQLELTPARTSGYDAVRKTPDGDVRIQIKGRAFGEDSKPSQRLGGIKENADCDVVLLVVLDNVTLEPVGMWEAGYDKVVARLKEPGSKARNERGALSVGDFKRLAKAVWPLA</sequence>
<name>A0A1C3XJE3_9BRAD</name>
<protein>
    <recommendedName>
        <fullName evidence="1">DUF6998 domain-containing protein</fullName>
    </recommendedName>
</protein>
<dbReference type="RefSeq" id="WP_074448513.1">
    <property type="nucleotide sequence ID" value="NZ_FMAE01000032.1"/>
</dbReference>
<proteinExistence type="predicted"/>
<reference evidence="2 3" key="1">
    <citation type="submission" date="2016-08" db="EMBL/GenBank/DDBJ databases">
        <authorList>
            <person name="Seilhamer J.J."/>
        </authorList>
    </citation>
    <scope>NUCLEOTIDE SEQUENCE [LARGE SCALE GENOMIC DNA]</scope>
    <source>
        <strain evidence="2 3">CCBAU 10071</strain>
    </source>
</reference>
<evidence type="ECO:0000313" key="3">
    <source>
        <dbReference type="Proteomes" id="UP000183174"/>
    </source>
</evidence>